<accession>A0A4Y6EKZ4</accession>
<feature type="compositionally biased region" description="Acidic residues" evidence="1">
    <location>
        <begin position="106"/>
        <end position="117"/>
    </location>
</feature>
<dbReference type="GeneID" id="55618108"/>
<protein>
    <submittedName>
        <fullName evidence="2">Uncharacterized protein</fullName>
    </submittedName>
</protein>
<name>A0A4Y6EKZ4_9CAUD</name>
<sequence length="134" mass="15540">MTMSEQLFQQLKTQSLSDTANYLEQLGDYPEQPDSRYPLFPAALREVERVDPPEKCLNCHKPGYHYPADRAYAPGHCYSDAGVREFRVMSSICEFCFDHMFRDPDEDVADNTADAEEEHAMRQHQQSLDNLKDF</sequence>
<dbReference type="EMBL" id="MK894435">
    <property type="protein sequence ID" value="QDF15939.1"/>
    <property type="molecule type" value="Genomic_DNA"/>
</dbReference>
<dbReference type="Proteomes" id="UP000319620">
    <property type="component" value="Segment"/>
</dbReference>
<proteinExistence type="predicted"/>
<reference evidence="2 3" key="1">
    <citation type="submission" date="2019-05" db="EMBL/GenBank/DDBJ databases">
        <authorList>
            <person name="Beers A.L."/>
            <person name="Becker A.J."/>
            <person name="Leyhe M.J."/>
            <person name="Li C.M."/>
            <person name="Maas J.R."/>
            <person name="Resendiz-Medina K.E."/>
            <person name="Seggerman F.M."/>
            <person name="Taylor S.B."/>
            <person name="Friedman J.A."/>
            <person name="Miller J.M."/>
            <person name="Peters N.T."/>
            <person name="Boury N.M."/>
            <person name="Garlena R.A."/>
            <person name="Russell D.A."/>
            <person name="Pope W.H."/>
            <person name="Jacobs-Sera D."/>
            <person name="Hatfull G.F."/>
        </authorList>
    </citation>
    <scope>NUCLEOTIDE SEQUENCE [LARGE SCALE GENOMIC DNA]</scope>
</reference>
<evidence type="ECO:0000313" key="2">
    <source>
        <dbReference type="EMBL" id="QDF15939.1"/>
    </source>
</evidence>
<feature type="compositionally biased region" description="Polar residues" evidence="1">
    <location>
        <begin position="123"/>
        <end position="134"/>
    </location>
</feature>
<organism evidence="2 3">
    <name type="scientific">Microbacterium phage Alex44</name>
    <dbReference type="NCBI Taxonomy" id="2590877"/>
    <lineage>
        <taxon>Viruses</taxon>
        <taxon>Duplodnaviria</taxon>
        <taxon>Heunggongvirae</taxon>
        <taxon>Uroviricota</taxon>
        <taxon>Caudoviricetes</taxon>
        <taxon>Eekayvirinae</taxon>
        <taxon>Tinytimothyvirus</taxon>
        <taxon>Tinytimothyvirus alex44</taxon>
    </lineage>
</organism>
<evidence type="ECO:0000313" key="3">
    <source>
        <dbReference type="Proteomes" id="UP000319620"/>
    </source>
</evidence>
<keyword evidence="3" id="KW-1185">Reference proteome</keyword>
<gene>
    <name evidence="2" type="primary">29</name>
    <name evidence="2" type="ORF">SEA_ALEX44_29</name>
</gene>
<feature type="region of interest" description="Disordered" evidence="1">
    <location>
        <begin position="106"/>
        <end position="134"/>
    </location>
</feature>
<dbReference type="RefSeq" id="YP_009847710.1">
    <property type="nucleotide sequence ID" value="NC_048778.1"/>
</dbReference>
<dbReference type="KEGG" id="vg:55618108"/>
<evidence type="ECO:0000256" key="1">
    <source>
        <dbReference type="SAM" id="MobiDB-lite"/>
    </source>
</evidence>